<accession>A0A6I9VME4</accession>
<keyword evidence="1" id="KW-1185">Reference proteome</keyword>
<gene>
    <name evidence="2" type="primary">LOC105422099</name>
</gene>
<evidence type="ECO:0000313" key="2">
    <source>
        <dbReference type="RefSeq" id="XP_011629657.1"/>
    </source>
</evidence>
<protein>
    <submittedName>
        <fullName evidence="2">Uncharacterized protein LOC105422099</fullName>
    </submittedName>
</protein>
<dbReference type="RefSeq" id="XP_011629657.1">
    <property type="nucleotide sequence ID" value="XM_011631355.1"/>
</dbReference>
<dbReference type="AlphaFoldDB" id="A0A6I9VME4"/>
<dbReference type="OrthoDB" id="7698238at2759"/>
<sequence length="116" mass="12530">MAVVSVTRAITAMGLEVAPHKTEAIFLHGRDREAPPPAYVEVEPARIRVGSSLKYLGLTLDEKWGFESHFETLAPKVGRMANALCRLLPNLGGPGAVVRRLHVNTVLSVLLYGASV</sequence>
<dbReference type="GeneID" id="105422099"/>
<evidence type="ECO:0000313" key="1">
    <source>
        <dbReference type="Proteomes" id="UP000504615"/>
    </source>
</evidence>
<organism evidence="1 2">
    <name type="scientific">Pogonomyrmex barbatus</name>
    <name type="common">red harvester ant</name>
    <dbReference type="NCBI Taxonomy" id="144034"/>
    <lineage>
        <taxon>Eukaryota</taxon>
        <taxon>Metazoa</taxon>
        <taxon>Ecdysozoa</taxon>
        <taxon>Arthropoda</taxon>
        <taxon>Hexapoda</taxon>
        <taxon>Insecta</taxon>
        <taxon>Pterygota</taxon>
        <taxon>Neoptera</taxon>
        <taxon>Endopterygota</taxon>
        <taxon>Hymenoptera</taxon>
        <taxon>Apocrita</taxon>
        <taxon>Aculeata</taxon>
        <taxon>Formicoidea</taxon>
        <taxon>Formicidae</taxon>
        <taxon>Myrmicinae</taxon>
        <taxon>Pogonomyrmex</taxon>
    </lineage>
</organism>
<reference evidence="2" key="1">
    <citation type="submission" date="2025-08" db="UniProtKB">
        <authorList>
            <consortium name="RefSeq"/>
        </authorList>
    </citation>
    <scope>IDENTIFICATION</scope>
</reference>
<proteinExistence type="predicted"/>
<name>A0A6I9VME4_9HYME</name>
<dbReference type="Proteomes" id="UP000504615">
    <property type="component" value="Unplaced"/>
</dbReference>
<dbReference type="KEGG" id="pbar:105422099"/>